<evidence type="ECO:0000313" key="3">
    <source>
        <dbReference type="Proteomes" id="UP000198409"/>
    </source>
</evidence>
<dbReference type="AlphaFoldDB" id="A0A238YWM7"/>
<dbReference type="OrthoDB" id="7872685at2"/>
<accession>A0A238YWM7</accession>
<keyword evidence="4" id="KW-1185">Reference proteome</keyword>
<sequence>MRTEAQANVQRWIKPAAPDERPEPGYDEWLAADIAAGIAELDAGKGIPADEVWRSLGLE</sequence>
<name>A0A238YWM7_9RHOB</name>
<proteinExistence type="predicted"/>
<evidence type="ECO:0000313" key="4">
    <source>
        <dbReference type="Proteomes" id="UP000292859"/>
    </source>
</evidence>
<dbReference type="EMBL" id="SIRL01000028">
    <property type="protein sequence ID" value="TBN45232.1"/>
    <property type="molecule type" value="Genomic_DNA"/>
</dbReference>
<reference evidence="1" key="2">
    <citation type="submission" date="2017-06" db="EMBL/GenBank/DDBJ databases">
        <authorList>
            <person name="Kim H.J."/>
            <person name="Triplett B.A."/>
        </authorList>
    </citation>
    <scope>NUCLEOTIDE SEQUENCE [LARGE SCALE GENOMIC DNA]</scope>
    <source>
        <strain evidence="1">DSM 26170</strain>
    </source>
</reference>
<organism evidence="1 3">
    <name type="scientific">Paracoccus sediminis</name>
    <dbReference type="NCBI Taxonomy" id="1214787"/>
    <lineage>
        <taxon>Bacteria</taxon>
        <taxon>Pseudomonadati</taxon>
        <taxon>Pseudomonadota</taxon>
        <taxon>Alphaproteobacteria</taxon>
        <taxon>Rhodobacterales</taxon>
        <taxon>Paracoccaceae</taxon>
        <taxon>Paracoccus</taxon>
    </lineage>
</organism>
<evidence type="ECO:0000313" key="1">
    <source>
        <dbReference type="EMBL" id="SNR75332.1"/>
    </source>
</evidence>
<protein>
    <recommendedName>
        <fullName evidence="5">Addiction module component, TIGR02574 family</fullName>
    </recommendedName>
</protein>
<reference evidence="2 4" key="3">
    <citation type="submission" date="2019-02" db="EMBL/GenBank/DDBJ databases">
        <authorList>
            <person name="Zhang G."/>
        </authorList>
    </citation>
    <scope>NUCLEOTIDE SEQUENCE [LARGE SCALE GENOMIC DNA]</scope>
    <source>
        <strain evidence="2 4">CMB17</strain>
    </source>
</reference>
<dbReference type="Proteomes" id="UP000198409">
    <property type="component" value="Unassembled WGS sequence"/>
</dbReference>
<dbReference type="RefSeq" id="WP_089389462.1">
    <property type="nucleotide sequence ID" value="NZ_FZNM01000032.1"/>
</dbReference>
<evidence type="ECO:0000313" key="2">
    <source>
        <dbReference type="EMBL" id="TBN45232.1"/>
    </source>
</evidence>
<dbReference type="Proteomes" id="UP000292859">
    <property type="component" value="Unassembled WGS sequence"/>
</dbReference>
<evidence type="ECO:0008006" key="5">
    <source>
        <dbReference type="Google" id="ProtNLM"/>
    </source>
</evidence>
<dbReference type="EMBL" id="FZNM01000032">
    <property type="protein sequence ID" value="SNR75332.1"/>
    <property type="molecule type" value="Genomic_DNA"/>
</dbReference>
<reference evidence="3" key="1">
    <citation type="submission" date="2017-06" db="EMBL/GenBank/DDBJ databases">
        <authorList>
            <person name="Varghese N."/>
            <person name="Submissions S."/>
        </authorList>
    </citation>
    <scope>NUCLEOTIDE SEQUENCE [LARGE SCALE GENOMIC DNA]</scope>
    <source>
        <strain evidence="3">DSM 26170</strain>
    </source>
</reference>
<gene>
    <name evidence="2" type="ORF">EYF88_17350</name>
    <name evidence="1" type="ORF">SAMN06265378_1325</name>
</gene>